<evidence type="ECO:0000313" key="8">
    <source>
        <dbReference type="Proteomes" id="UP001331936"/>
    </source>
</evidence>
<keyword evidence="2" id="KW-1003">Cell membrane</keyword>
<proteinExistence type="predicted"/>
<evidence type="ECO:0000256" key="4">
    <source>
        <dbReference type="ARBA" id="ARBA00022989"/>
    </source>
</evidence>
<dbReference type="Proteomes" id="UP001331936">
    <property type="component" value="Unassembled WGS sequence"/>
</dbReference>
<feature type="transmembrane region" description="Helical" evidence="6">
    <location>
        <begin position="83"/>
        <end position="114"/>
    </location>
</feature>
<evidence type="ECO:0000256" key="5">
    <source>
        <dbReference type="ARBA" id="ARBA00023136"/>
    </source>
</evidence>
<protein>
    <submittedName>
        <fullName evidence="7">Aromatic acid exporter family protein</fullName>
    </submittedName>
</protein>
<feature type="transmembrane region" description="Helical" evidence="6">
    <location>
        <begin position="154"/>
        <end position="173"/>
    </location>
</feature>
<sequence length="362" mass="39186">MAVIVDRIRDTATWVDRVFRFRGHERYVALQVVRCTVAAVVAWLITAEWLQFQQAFLAPYVAVFLVEATVLRSLRQAAIQVGAVVAGVLLAVAVTRLVTSSTVAIGVSVAVGYLLGRWSRFESNGIWVAITALLVIATGATGSPVLLGERLVETAIGAVVGVLVTAIVFPPVYPAGAETAALTAELRDLLRDMSSGCCGVTAAEHGRDSWVQRARGIDRLLHRAVDESRWAHESARFNPRPSAAHTREQAHRSDRTVDRLWYVSSSVESLAYAVETMTDDEGEPAELRERPRQAIGDLIAALADLVEHLGDDADDATGEADRLCERRLAELESVAAESTDPRVTAQLGAVLHPARRIIGAVR</sequence>
<feature type="transmembrane region" description="Helical" evidence="6">
    <location>
        <begin position="52"/>
        <end position="71"/>
    </location>
</feature>
<accession>A0ABU7JY76</accession>
<name>A0ABU7JY76_9NOCA</name>
<dbReference type="RefSeq" id="WP_330154315.1">
    <property type="nucleotide sequence ID" value="NZ_JAUZMZ010000211.1"/>
</dbReference>
<dbReference type="InterPro" id="IPR010343">
    <property type="entry name" value="ArAE_1"/>
</dbReference>
<comment type="caution">
    <text evidence="7">The sequence shown here is derived from an EMBL/GenBank/DDBJ whole genome shotgun (WGS) entry which is preliminary data.</text>
</comment>
<feature type="transmembrane region" description="Helical" evidence="6">
    <location>
        <begin position="126"/>
        <end position="147"/>
    </location>
</feature>
<gene>
    <name evidence="7" type="ORF">Q8814_23135</name>
</gene>
<dbReference type="EMBL" id="JAUZMZ010000211">
    <property type="protein sequence ID" value="MEE2034968.1"/>
    <property type="molecule type" value="Genomic_DNA"/>
</dbReference>
<reference evidence="7 8" key="1">
    <citation type="submission" date="2023-08" db="EMBL/GenBank/DDBJ databases">
        <authorList>
            <person name="Girao M."/>
            <person name="Carvalho M.F."/>
        </authorList>
    </citation>
    <scope>NUCLEOTIDE SEQUENCE [LARGE SCALE GENOMIC DNA]</scope>
    <source>
        <strain evidence="7 8">CC-R104</strain>
    </source>
</reference>
<keyword evidence="8" id="KW-1185">Reference proteome</keyword>
<evidence type="ECO:0000256" key="2">
    <source>
        <dbReference type="ARBA" id="ARBA00022475"/>
    </source>
</evidence>
<comment type="subcellular location">
    <subcellularLocation>
        <location evidence="1">Cell membrane</location>
        <topology evidence="1">Multi-pass membrane protein</topology>
    </subcellularLocation>
</comment>
<keyword evidence="3 6" id="KW-0812">Transmembrane</keyword>
<keyword evidence="5 6" id="KW-0472">Membrane</keyword>
<evidence type="ECO:0000256" key="6">
    <source>
        <dbReference type="SAM" id="Phobius"/>
    </source>
</evidence>
<evidence type="ECO:0000256" key="3">
    <source>
        <dbReference type="ARBA" id="ARBA00022692"/>
    </source>
</evidence>
<feature type="transmembrane region" description="Helical" evidence="6">
    <location>
        <begin position="27"/>
        <end position="46"/>
    </location>
</feature>
<dbReference type="Pfam" id="PF06081">
    <property type="entry name" value="ArAE_1"/>
    <property type="match status" value="1"/>
</dbReference>
<evidence type="ECO:0000256" key="1">
    <source>
        <dbReference type="ARBA" id="ARBA00004651"/>
    </source>
</evidence>
<keyword evidence="4 6" id="KW-1133">Transmembrane helix</keyword>
<evidence type="ECO:0000313" key="7">
    <source>
        <dbReference type="EMBL" id="MEE2034968.1"/>
    </source>
</evidence>
<organism evidence="7 8">
    <name type="scientific">Rhodococcus chondri</name>
    <dbReference type="NCBI Taxonomy" id="3065941"/>
    <lineage>
        <taxon>Bacteria</taxon>
        <taxon>Bacillati</taxon>
        <taxon>Actinomycetota</taxon>
        <taxon>Actinomycetes</taxon>
        <taxon>Mycobacteriales</taxon>
        <taxon>Nocardiaceae</taxon>
        <taxon>Rhodococcus</taxon>
    </lineage>
</organism>